<accession>A0A1I0F1W2</accession>
<dbReference type="OrthoDB" id="7543403at2"/>
<feature type="signal peptide" evidence="1">
    <location>
        <begin position="1"/>
        <end position="25"/>
    </location>
</feature>
<evidence type="ECO:0008006" key="4">
    <source>
        <dbReference type="Google" id="ProtNLM"/>
    </source>
</evidence>
<reference evidence="3" key="1">
    <citation type="submission" date="2016-10" db="EMBL/GenBank/DDBJ databases">
        <authorList>
            <person name="Varghese N."/>
            <person name="Submissions S."/>
        </authorList>
    </citation>
    <scope>NUCLEOTIDE SEQUENCE [LARGE SCALE GENOMIC DNA]</scope>
    <source>
        <strain evidence="3">DSM 18579</strain>
    </source>
</reference>
<dbReference type="STRING" id="1123402.SAMN02583745_02606"/>
<dbReference type="AlphaFoldDB" id="A0A1I0F1W2"/>
<feature type="chain" id="PRO_5017238319" description="DUF3298 domain-containing protein" evidence="1">
    <location>
        <begin position="26"/>
        <end position="358"/>
    </location>
</feature>
<dbReference type="RefSeq" id="WP_093321958.1">
    <property type="nucleotide sequence ID" value="NZ_FOHV01000034.1"/>
</dbReference>
<proteinExistence type="predicted"/>
<protein>
    <recommendedName>
        <fullName evidence="4">DUF3298 domain-containing protein</fullName>
    </recommendedName>
</protein>
<name>A0A1I0F1W2_9GAMM</name>
<dbReference type="EMBL" id="FOHV01000034">
    <property type="protein sequence ID" value="SET51866.1"/>
    <property type="molecule type" value="Genomic_DNA"/>
</dbReference>
<evidence type="ECO:0000313" key="3">
    <source>
        <dbReference type="Proteomes" id="UP000242642"/>
    </source>
</evidence>
<evidence type="ECO:0000256" key="1">
    <source>
        <dbReference type="SAM" id="SignalP"/>
    </source>
</evidence>
<keyword evidence="3" id="KW-1185">Reference proteome</keyword>
<dbReference type="Proteomes" id="UP000242642">
    <property type="component" value="Unassembled WGS sequence"/>
</dbReference>
<sequence length="358" mass="41184">MIFFKKRLWFFLIPLYLATVVKSQAEEDPINVYEGTIKTYPIVIQFSQSDYGVSGSYFYKKQSRDIPLEGRLIEGQLYFEEGEADSGQGMVLNLFNEPIDGKWFNLNKDTELPIAITPVTSVDVSNETSNALKKIAENDLYEYLRHKTLPLTKDKSTQFMEQSIQWYIEPKSAKKLFTINSDSYNSLNTNLEFYFRSYLSLAFRCSDVDFVMTPTYLTNDITSFEITGNYYCPEMPHPNIIHQNFNFHNKSGKLLNLSDVLSLPNPEYKNDWILEQLLERYPDKMNDSECPYLEADSWNISEENDWVITEQGIKLNPQFPHVLAACGGPDWAILPFELIAQHPSLISIPSAGAKKTSN</sequence>
<evidence type="ECO:0000313" key="2">
    <source>
        <dbReference type="EMBL" id="SET51866.1"/>
    </source>
</evidence>
<keyword evidence="1" id="KW-0732">Signal</keyword>
<organism evidence="2 3">
    <name type="scientific">Thorsellia anophelis DSM 18579</name>
    <dbReference type="NCBI Taxonomy" id="1123402"/>
    <lineage>
        <taxon>Bacteria</taxon>
        <taxon>Pseudomonadati</taxon>
        <taxon>Pseudomonadota</taxon>
        <taxon>Gammaproteobacteria</taxon>
        <taxon>Enterobacterales</taxon>
        <taxon>Thorselliaceae</taxon>
        <taxon>Thorsellia</taxon>
    </lineage>
</organism>
<gene>
    <name evidence="2" type="ORF">SAMN02583745_02606</name>
</gene>